<dbReference type="InterPro" id="IPR012334">
    <property type="entry name" value="Pectin_lyas_fold"/>
</dbReference>
<accession>A0ABS5VZ56</accession>
<name>A0ABS5VZ56_9SPHN</name>
<evidence type="ECO:0008006" key="3">
    <source>
        <dbReference type="Google" id="ProtNLM"/>
    </source>
</evidence>
<gene>
    <name evidence="1" type="ORF">KK137_00520</name>
</gene>
<organism evidence="1 2">
    <name type="scientific">Croceibacterium selenioxidans</name>
    <dbReference type="NCBI Taxonomy" id="2838833"/>
    <lineage>
        <taxon>Bacteria</taxon>
        <taxon>Pseudomonadati</taxon>
        <taxon>Pseudomonadota</taxon>
        <taxon>Alphaproteobacteria</taxon>
        <taxon>Sphingomonadales</taxon>
        <taxon>Erythrobacteraceae</taxon>
        <taxon>Croceibacterium</taxon>
    </lineage>
</organism>
<evidence type="ECO:0000313" key="2">
    <source>
        <dbReference type="Proteomes" id="UP000811255"/>
    </source>
</evidence>
<reference evidence="1 2" key="1">
    <citation type="submission" date="2021-05" db="EMBL/GenBank/DDBJ databases">
        <title>Croceibacterium sp. LX-88 genome sequence.</title>
        <authorList>
            <person name="Luo X."/>
        </authorList>
    </citation>
    <scope>NUCLEOTIDE SEQUENCE [LARGE SCALE GENOMIC DNA]</scope>
    <source>
        <strain evidence="1 2">LX-88</strain>
    </source>
</reference>
<dbReference type="Gene3D" id="2.160.20.10">
    <property type="entry name" value="Single-stranded right-handed beta-helix, Pectin lyase-like"/>
    <property type="match status" value="1"/>
</dbReference>
<protein>
    <recommendedName>
        <fullName evidence="3">Ricin B lectin domain-containing protein</fullName>
    </recommendedName>
</protein>
<dbReference type="Proteomes" id="UP000811255">
    <property type="component" value="Unassembled WGS sequence"/>
</dbReference>
<comment type="caution">
    <text evidence="1">The sequence shown here is derived from an EMBL/GenBank/DDBJ whole genome shotgun (WGS) entry which is preliminary data.</text>
</comment>
<sequence length="355" mass="38070">MDWERVTRRHLFAIAAVSSASLTVRRWGGLLIPAANAATVTNLIQGRIFSGTRGSGSGSAGGEGIRIASDGTRIVDGVFQGLATGVRISKPIGQLNVENSRGDNLHRFLDTTAASGLPDASLSDFVIRNVQAGELEHGFLRLRYQSARGQIEDVTATCRNSGGDAYCVGFALDDQAREITYQRVSAHGFREANSAAGSYWNGDGFTDERGNSAIRYLDCQATGCTDGGFDLKSASVKLERCKAEGNKRNFRLWNSGELQDCESTDPVSRGGSGRTAHFSFHGDVGSYRIVRPKVRAQQGNTSPVFLFNTNSPARIVIEEADIEAPSAALIAVENGPAPIIEFVPPRTEQRIVTAS</sequence>
<keyword evidence="2" id="KW-1185">Reference proteome</keyword>
<proteinExistence type="predicted"/>
<evidence type="ECO:0000313" key="1">
    <source>
        <dbReference type="EMBL" id="MBT2132803.1"/>
    </source>
</evidence>
<dbReference type="RefSeq" id="WP_214533913.1">
    <property type="nucleotide sequence ID" value="NZ_JAHFVK010000001.1"/>
</dbReference>
<dbReference type="EMBL" id="JAHFVK010000001">
    <property type="protein sequence ID" value="MBT2132803.1"/>
    <property type="molecule type" value="Genomic_DNA"/>
</dbReference>